<evidence type="ECO:0000259" key="5">
    <source>
        <dbReference type="SMART" id="SM00829"/>
    </source>
</evidence>
<dbReference type="InterPro" id="IPR050129">
    <property type="entry name" value="Zn_alcohol_dh"/>
</dbReference>
<keyword evidence="3" id="KW-0560">Oxidoreductase</keyword>
<feature type="domain" description="Enoyl reductase (ER)" evidence="5">
    <location>
        <begin position="9"/>
        <end position="336"/>
    </location>
</feature>
<reference evidence="6 7" key="1">
    <citation type="submission" date="2015-11" db="EMBL/GenBank/DDBJ databases">
        <title>Genome Sequence of Bacillus simplex strain VanAntwerpen2.</title>
        <authorList>
            <person name="Couger M.B."/>
        </authorList>
    </citation>
    <scope>NUCLEOTIDE SEQUENCE [LARGE SCALE GENOMIC DNA]</scope>
    <source>
        <strain evidence="6 7">VanAntwerpen02</strain>
    </source>
</reference>
<evidence type="ECO:0000256" key="1">
    <source>
        <dbReference type="ARBA" id="ARBA00022723"/>
    </source>
</evidence>
<dbReference type="InterPro" id="IPR011032">
    <property type="entry name" value="GroES-like_sf"/>
</dbReference>
<dbReference type="PANTHER" id="PTHR43401:SF2">
    <property type="entry name" value="L-THREONINE 3-DEHYDROGENASE"/>
    <property type="match status" value="1"/>
</dbReference>
<evidence type="ECO:0000313" key="7">
    <source>
        <dbReference type="Proteomes" id="UP000064189"/>
    </source>
</evidence>
<accession>A0A109N319</accession>
<gene>
    <name evidence="6" type="ORF">AS888_11860</name>
</gene>
<comment type="caution">
    <text evidence="6">The sequence shown here is derived from an EMBL/GenBank/DDBJ whole genome shotgun (WGS) entry which is preliminary data.</text>
</comment>
<dbReference type="EMBL" id="LNNH01000003">
    <property type="protein sequence ID" value="KWW22525.1"/>
    <property type="molecule type" value="Genomic_DNA"/>
</dbReference>
<dbReference type="Pfam" id="PF08240">
    <property type="entry name" value="ADH_N"/>
    <property type="match status" value="1"/>
</dbReference>
<dbReference type="SUPFAM" id="SSF51735">
    <property type="entry name" value="NAD(P)-binding Rossmann-fold domains"/>
    <property type="match status" value="1"/>
</dbReference>
<evidence type="ECO:0000313" key="6">
    <source>
        <dbReference type="EMBL" id="KWW22525.1"/>
    </source>
</evidence>
<dbReference type="InterPro" id="IPR036291">
    <property type="entry name" value="NAD(P)-bd_dom_sf"/>
</dbReference>
<evidence type="ECO:0000256" key="4">
    <source>
        <dbReference type="RuleBase" id="RU361277"/>
    </source>
</evidence>
<dbReference type="CDD" id="cd08261">
    <property type="entry name" value="Zn_ADH7"/>
    <property type="match status" value="1"/>
</dbReference>
<dbReference type="InterPro" id="IPR002328">
    <property type="entry name" value="ADH_Zn_CS"/>
</dbReference>
<protein>
    <submittedName>
        <fullName evidence="6">Alcohol dehydrogenase</fullName>
    </submittedName>
</protein>
<organism evidence="6 7">
    <name type="scientific">Peribacillus simplex</name>
    <dbReference type="NCBI Taxonomy" id="1478"/>
    <lineage>
        <taxon>Bacteria</taxon>
        <taxon>Bacillati</taxon>
        <taxon>Bacillota</taxon>
        <taxon>Bacilli</taxon>
        <taxon>Bacillales</taxon>
        <taxon>Bacillaceae</taxon>
        <taxon>Peribacillus</taxon>
    </lineage>
</organism>
<proteinExistence type="inferred from homology"/>
<dbReference type="InterPro" id="IPR013149">
    <property type="entry name" value="ADH-like_C"/>
</dbReference>
<dbReference type="SUPFAM" id="SSF50129">
    <property type="entry name" value="GroES-like"/>
    <property type="match status" value="1"/>
</dbReference>
<keyword evidence="2 4" id="KW-0862">Zinc</keyword>
<evidence type="ECO:0000256" key="2">
    <source>
        <dbReference type="ARBA" id="ARBA00022833"/>
    </source>
</evidence>
<sequence>MKAVQVRKAHELVIQEVEKPRISNPTDVLVKVKRVGICGSDMHIYHGTNPLATLPRIVGHEVAGEVAEIGEEVVGIKVGDHVVIEPIRYCGTCYACRKGRQNVCETLSVFGVHEEGGMREWCVLPEKQLHVVDSAIAWEEIVLAEPYTIGAQAVWRGEVEEGDTVLIQGAGPIGICILKMAKLQGASVMITDLSEERLSFAKKSGADVTVHAGKEDVQARVQEWTNFEGANVVIDAVCLPMTFEMSFNVVSTAGRIVVLGFDERTAAISQLPITKKEVSVKGSRLQTNQFPKVVKLLNEGKLRQEGLVTHTFSLEDVQEAFNFVESHPEQVRKAIIVFNEGGA</sequence>
<dbReference type="AlphaFoldDB" id="A0A109N319"/>
<dbReference type="Proteomes" id="UP000064189">
    <property type="component" value="Unassembled WGS sequence"/>
</dbReference>
<dbReference type="GO" id="GO:0008270">
    <property type="term" value="F:zinc ion binding"/>
    <property type="evidence" value="ECO:0007669"/>
    <property type="project" value="InterPro"/>
</dbReference>
<dbReference type="InterPro" id="IPR013154">
    <property type="entry name" value="ADH-like_N"/>
</dbReference>
<dbReference type="PROSITE" id="PS00059">
    <property type="entry name" value="ADH_ZINC"/>
    <property type="match status" value="1"/>
</dbReference>
<evidence type="ECO:0000256" key="3">
    <source>
        <dbReference type="ARBA" id="ARBA00023002"/>
    </source>
</evidence>
<dbReference type="SMART" id="SM00829">
    <property type="entry name" value="PKS_ER"/>
    <property type="match status" value="1"/>
</dbReference>
<dbReference type="PANTHER" id="PTHR43401">
    <property type="entry name" value="L-THREONINE 3-DEHYDROGENASE"/>
    <property type="match status" value="1"/>
</dbReference>
<dbReference type="Pfam" id="PF00107">
    <property type="entry name" value="ADH_zinc_N"/>
    <property type="match status" value="1"/>
</dbReference>
<dbReference type="RefSeq" id="WP_061140275.1">
    <property type="nucleotide sequence ID" value="NZ_LNNH01000003.1"/>
</dbReference>
<keyword evidence="7" id="KW-1185">Reference proteome</keyword>
<name>A0A109N319_9BACI</name>
<keyword evidence="1 4" id="KW-0479">Metal-binding</keyword>
<dbReference type="InterPro" id="IPR020843">
    <property type="entry name" value="ER"/>
</dbReference>
<dbReference type="Gene3D" id="3.40.50.720">
    <property type="entry name" value="NAD(P)-binding Rossmann-like Domain"/>
    <property type="match status" value="1"/>
</dbReference>
<dbReference type="GO" id="GO:0016491">
    <property type="term" value="F:oxidoreductase activity"/>
    <property type="evidence" value="ECO:0007669"/>
    <property type="project" value="UniProtKB-KW"/>
</dbReference>
<dbReference type="Gene3D" id="3.90.180.10">
    <property type="entry name" value="Medium-chain alcohol dehydrogenases, catalytic domain"/>
    <property type="match status" value="1"/>
</dbReference>
<comment type="similarity">
    <text evidence="4">Belongs to the zinc-containing alcohol dehydrogenase family.</text>
</comment>
<comment type="cofactor">
    <cofactor evidence="4">
        <name>Zn(2+)</name>
        <dbReference type="ChEBI" id="CHEBI:29105"/>
    </cofactor>
</comment>